<reference evidence="2 3" key="1">
    <citation type="submission" date="2017-09" db="EMBL/GenBank/DDBJ databases">
        <title>Depth-based differentiation of microbial function through sediment-hosted aquifers and enrichment of novel symbionts in the deep terrestrial subsurface.</title>
        <authorList>
            <person name="Probst A.J."/>
            <person name="Ladd B."/>
            <person name="Jarett J.K."/>
            <person name="Geller-Mcgrath D.E."/>
            <person name="Sieber C.M."/>
            <person name="Emerson J.B."/>
            <person name="Anantharaman K."/>
            <person name="Thomas B.C."/>
            <person name="Malmstrom R."/>
            <person name="Stieglmeier M."/>
            <person name="Klingl A."/>
            <person name="Woyke T."/>
            <person name="Ryan C.M."/>
            <person name="Banfield J.F."/>
        </authorList>
    </citation>
    <scope>NUCLEOTIDE SEQUENCE [LARGE SCALE GENOMIC DNA]</scope>
    <source>
        <strain evidence="2">CG11_big_fil_rev_8_21_14_0_20_45_26</strain>
    </source>
</reference>
<evidence type="ECO:0000256" key="1">
    <source>
        <dbReference type="ARBA" id="ARBA00005260"/>
    </source>
</evidence>
<dbReference type="Proteomes" id="UP000230859">
    <property type="component" value="Unassembled WGS sequence"/>
</dbReference>
<evidence type="ECO:0000313" key="2">
    <source>
        <dbReference type="EMBL" id="PIQ85019.1"/>
    </source>
</evidence>
<name>A0A2H0LKS1_9BACT</name>
<dbReference type="Pfam" id="PF02583">
    <property type="entry name" value="Trns_repr_metal"/>
    <property type="match status" value="1"/>
</dbReference>
<dbReference type="InterPro" id="IPR003735">
    <property type="entry name" value="Metal_Tscrpt_repr"/>
</dbReference>
<dbReference type="PANTHER" id="PTHR33677:SF3">
    <property type="entry name" value="COPPER-SENSING TRANSCRIPTIONAL REPRESSOR RICR"/>
    <property type="match status" value="1"/>
</dbReference>
<dbReference type="GO" id="GO:0046872">
    <property type="term" value="F:metal ion binding"/>
    <property type="evidence" value="ECO:0007669"/>
    <property type="project" value="InterPro"/>
</dbReference>
<dbReference type="GO" id="GO:0045892">
    <property type="term" value="P:negative regulation of DNA-templated transcription"/>
    <property type="evidence" value="ECO:0007669"/>
    <property type="project" value="UniProtKB-ARBA"/>
</dbReference>
<protein>
    <recommendedName>
        <fullName evidence="4">Transcriptional regulator</fullName>
    </recommendedName>
</protein>
<dbReference type="EMBL" id="PCVY01000076">
    <property type="protein sequence ID" value="PIQ85019.1"/>
    <property type="molecule type" value="Genomic_DNA"/>
</dbReference>
<evidence type="ECO:0000313" key="3">
    <source>
        <dbReference type="Proteomes" id="UP000230859"/>
    </source>
</evidence>
<organism evidence="2 3">
    <name type="scientific">Candidatus Abzuiibacterium crystallinum</name>
    <dbReference type="NCBI Taxonomy" id="1974748"/>
    <lineage>
        <taxon>Bacteria</taxon>
        <taxon>Pseudomonadati</taxon>
        <taxon>Candidatus Omnitrophota</taxon>
        <taxon>Candidatus Abzuiibacterium</taxon>
    </lineage>
</organism>
<dbReference type="Gene3D" id="1.20.58.1000">
    <property type="entry name" value="Metal-sensitive repressor, helix protomer"/>
    <property type="match status" value="1"/>
</dbReference>
<comment type="caution">
    <text evidence="2">The sequence shown here is derived from an EMBL/GenBank/DDBJ whole genome shotgun (WGS) entry which is preliminary data.</text>
</comment>
<dbReference type="InterPro" id="IPR038390">
    <property type="entry name" value="Metal_Tscrpt_repr_sf"/>
</dbReference>
<comment type="similarity">
    <text evidence="1">Belongs to the FrmR/RcnR family.</text>
</comment>
<dbReference type="GO" id="GO:0003677">
    <property type="term" value="F:DNA binding"/>
    <property type="evidence" value="ECO:0007669"/>
    <property type="project" value="InterPro"/>
</dbReference>
<accession>A0A2H0LKS1</accession>
<evidence type="ECO:0008006" key="4">
    <source>
        <dbReference type="Google" id="ProtNLM"/>
    </source>
</evidence>
<sequence length="112" mass="12605">MCMPLDIPPWGMVVLIQRLIMHSGVCHHDKLLRLKKIEGQIRGVQRMIDDERYCVDILHAVGAAIGALQGVETSILKDHLDACAKTAFMGKSEREKKKKLDEIFGLIGNLRK</sequence>
<proteinExistence type="inferred from homology"/>
<gene>
    <name evidence="2" type="ORF">COV74_10500</name>
</gene>
<dbReference type="PANTHER" id="PTHR33677">
    <property type="entry name" value="TRANSCRIPTIONAL REPRESSOR FRMR-RELATED"/>
    <property type="match status" value="1"/>
</dbReference>
<dbReference type="CDD" id="cd10148">
    <property type="entry name" value="CsoR-like_DUF156"/>
    <property type="match status" value="1"/>
</dbReference>
<dbReference type="AlphaFoldDB" id="A0A2H0LKS1"/>